<keyword evidence="2" id="KW-1185">Reference proteome</keyword>
<dbReference type="EMBL" id="JACIEJ010000007">
    <property type="protein sequence ID" value="MBB3986715.1"/>
    <property type="molecule type" value="Genomic_DNA"/>
</dbReference>
<evidence type="ECO:0000313" key="1">
    <source>
        <dbReference type="EMBL" id="MBB3986715.1"/>
    </source>
</evidence>
<dbReference type="AlphaFoldDB" id="A0A7W6DU54"/>
<reference evidence="1 2" key="1">
    <citation type="submission" date="2020-08" db="EMBL/GenBank/DDBJ databases">
        <title>Genomic Encyclopedia of Type Strains, Phase IV (KMG-IV): sequencing the most valuable type-strain genomes for metagenomic binning, comparative biology and taxonomic classification.</title>
        <authorList>
            <person name="Goeker M."/>
        </authorList>
    </citation>
    <scope>NUCLEOTIDE SEQUENCE [LARGE SCALE GENOMIC DNA]</scope>
    <source>
        <strain evidence="1 2">DSM 102235</strain>
    </source>
</reference>
<evidence type="ECO:0000313" key="2">
    <source>
        <dbReference type="Proteomes" id="UP000541426"/>
    </source>
</evidence>
<sequence length="40" mass="4070">MNRRMNSGVGSCVAFLAILGLYPVIRPAEGHGVGIGAIAT</sequence>
<gene>
    <name evidence="1" type="ORF">GGQ68_003058</name>
</gene>
<name>A0A7W6DU54_9RHOB</name>
<comment type="caution">
    <text evidence="1">The sequence shown here is derived from an EMBL/GenBank/DDBJ whole genome shotgun (WGS) entry which is preliminary data.</text>
</comment>
<organism evidence="1 2">
    <name type="scientific">Sagittula marina</name>
    <dbReference type="NCBI Taxonomy" id="943940"/>
    <lineage>
        <taxon>Bacteria</taxon>
        <taxon>Pseudomonadati</taxon>
        <taxon>Pseudomonadota</taxon>
        <taxon>Alphaproteobacteria</taxon>
        <taxon>Rhodobacterales</taxon>
        <taxon>Roseobacteraceae</taxon>
        <taxon>Sagittula</taxon>
    </lineage>
</organism>
<dbReference type="RefSeq" id="WP_281374840.1">
    <property type="nucleotide sequence ID" value="NZ_BAABBZ010000006.1"/>
</dbReference>
<dbReference type="Proteomes" id="UP000541426">
    <property type="component" value="Unassembled WGS sequence"/>
</dbReference>
<accession>A0A7W6DU54</accession>
<proteinExistence type="predicted"/>
<protein>
    <submittedName>
        <fullName evidence="1">Uncharacterized protein</fullName>
    </submittedName>
</protein>